<feature type="transmembrane region" description="Helical" evidence="6">
    <location>
        <begin position="88"/>
        <end position="109"/>
    </location>
</feature>
<feature type="transmembrane region" description="Helical" evidence="6">
    <location>
        <begin position="480"/>
        <end position="501"/>
    </location>
</feature>
<accession>A0A1H4HE49</accession>
<evidence type="ECO:0000256" key="2">
    <source>
        <dbReference type="ARBA" id="ARBA00022475"/>
    </source>
</evidence>
<dbReference type="InterPro" id="IPR002797">
    <property type="entry name" value="Polysacc_synth"/>
</dbReference>
<keyword evidence="5 6" id="KW-0472">Membrane</keyword>
<feature type="transmembrane region" description="Helical" evidence="6">
    <location>
        <begin position="391"/>
        <end position="410"/>
    </location>
</feature>
<gene>
    <name evidence="7" type="ORF">SAMN05421743_12732</name>
</gene>
<feature type="transmembrane region" description="Helical" evidence="6">
    <location>
        <begin position="159"/>
        <end position="179"/>
    </location>
</feature>
<comment type="subcellular location">
    <subcellularLocation>
        <location evidence="1">Cell membrane</location>
        <topology evidence="1">Multi-pass membrane protein</topology>
    </subcellularLocation>
</comment>
<dbReference type="EMBL" id="FNQR01000027">
    <property type="protein sequence ID" value="SEB20109.1"/>
    <property type="molecule type" value="Genomic_DNA"/>
</dbReference>
<evidence type="ECO:0000313" key="7">
    <source>
        <dbReference type="EMBL" id="SEB20109.1"/>
    </source>
</evidence>
<name>A0A1H4HE49_9BACI</name>
<dbReference type="Proteomes" id="UP000198584">
    <property type="component" value="Unassembled WGS sequence"/>
</dbReference>
<dbReference type="AlphaFoldDB" id="A0A1H4HE49"/>
<feature type="transmembrane region" description="Helical" evidence="6">
    <location>
        <begin position="326"/>
        <end position="345"/>
    </location>
</feature>
<dbReference type="CDD" id="cd13124">
    <property type="entry name" value="MATE_SpoVB_like"/>
    <property type="match status" value="1"/>
</dbReference>
<dbReference type="RefSeq" id="WP_218131916.1">
    <property type="nucleotide sequence ID" value="NZ_FNQR01000027.1"/>
</dbReference>
<feature type="transmembrane region" description="Helical" evidence="6">
    <location>
        <begin position="285"/>
        <end position="305"/>
    </location>
</feature>
<proteinExistence type="predicted"/>
<dbReference type="PIRSF" id="PIRSF038958">
    <property type="entry name" value="PG_synth_SpoVB"/>
    <property type="match status" value="1"/>
</dbReference>
<organism evidence="7 8">
    <name type="scientific">Thalassobacillus cyri</name>
    <dbReference type="NCBI Taxonomy" id="571932"/>
    <lineage>
        <taxon>Bacteria</taxon>
        <taxon>Bacillati</taxon>
        <taxon>Bacillota</taxon>
        <taxon>Bacilli</taxon>
        <taxon>Bacillales</taxon>
        <taxon>Bacillaceae</taxon>
        <taxon>Thalassobacillus</taxon>
    </lineage>
</organism>
<feature type="transmembrane region" description="Helical" evidence="6">
    <location>
        <begin position="185"/>
        <end position="207"/>
    </location>
</feature>
<keyword evidence="8" id="KW-1185">Reference proteome</keyword>
<keyword evidence="3 6" id="KW-0812">Transmembrane</keyword>
<feature type="transmembrane region" description="Helical" evidence="6">
    <location>
        <begin position="129"/>
        <end position="147"/>
    </location>
</feature>
<feature type="transmembrane region" description="Helical" evidence="6">
    <location>
        <begin position="228"/>
        <end position="250"/>
    </location>
</feature>
<dbReference type="PANTHER" id="PTHR30250">
    <property type="entry name" value="PST FAMILY PREDICTED COLANIC ACID TRANSPORTER"/>
    <property type="match status" value="1"/>
</dbReference>
<dbReference type="InterPro" id="IPR024923">
    <property type="entry name" value="PG_synth_SpoVB"/>
</dbReference>
<evidence type="ECO:0000256" key="6">
    <source>
        <dbReference type="SAM" id="Phobius"/>
    </source>
</evidence>
<sequence length="530" mass="58762">MNDNMETRQFFKGAFILTLAGLFSKILSAGYRIPLQNITGDLGFYIYQQVYPFLGIAIMLSLYGFPVAVSKMVADFRDQQRELALRSFFIPVFGIIFLFSLLLFLLLFTQAGRIAGLMGDKALYVPIRASAYVFLVLPFTSLFRGIFQGTGDMKPTAVSQVLEQMVRVSIIIIVAVLLLQHSDFYAIGTGAAIASIFGAGIAAIYLGTALTKRQLWSRNVHRELPYSYFFKTVFLYGLFISVNYMFLLLVQLADAFTLVPALESYGVTSHDAKVMKGIFDRGQPLIQLGIVLGSSLALALIPTITKQRLEQQPDKFHNHLHSALKISLFLAAGATVGLIMIFPYVNELLYQNNHGETYLRILMVVILFSSIAITTSSVLQGVDAVYQTAGVILAGAAVKWGGNVLLVPLFGLYGAAWASVSGAFVVLAWNLWLMRRRFRPSAWRKLPFFKLLLALGGMTAFLVGISMLETYWLPIESRGILLLFTLTVAGIGGLVYLMILIKSGAFSREELGQIPSGELLDKWFSRRKHK</sequence>
<protein>
    <submittedName>
        <fullName evidence="7">Polysaccharide transporter, PST family</fullName>
    </submittedName>
</protein>
<dbReference type="STRING" id="571932.SAMN05421743_12732"/>
<feature type="transmembrane region" description="Helical" evidence="6">
    <location>
        <begin position="44"/>
        <end position="67"/>
    </location>
</feature>
<evidence type="ECO:0000256" key="5">
    <source>
        <dbReference type="ARBA" id="ARBA00023136"/>
    </source>
</evidence>
<dbReference type="InterPro" id="IPR050833">
    <property type="entry name" value="Poly_Biosynth_Transport"/>
</dbReference>
<keyword evidence="2" id="KW-1003">Cell membrane</keyword>
<evidence type="ECO:0000256" key="4">
    <source>
        <dbReference type="ARBA" id="ARBA00022989"/>
    </source>
</evidence>
<feature type="transmembrane region" description="Helical" evidence="6">
    <location>
        <begin position="357"/>
        <end position="379"/>
    </location>
</feature>
<evidence type="ECO:0000256" key="3">
    <source>
        <dbReference type="ARBA" id="ARBA00022692"/>
    </source>
</evidence>
<feature type="transmembrane region" description="Helical" evidence="6">
    <location>
        <begin position="416"/>
        <end position="434"/>
    </location>
</feature>
<reference evidence="7 8" key="1">
    <citation type="submission" date="2016-10" db="EMBL/GenBank/DDBJ databases">
        <authorList>
            <person name="de Groot N.N."/>
        </authorList>
    </citation>
    <scope>NUCLEOTIDE SEQUENCE [LARGE SCALE GENOMIC DNA]</scope>
    <source>
        <strain evidence="7 8">CCM7597</strain>
    </source>
</reference>
<evidence type="ECO:0000256" key="1">
    <source>
        <dbReference type="ARBA" id="ARBA00004651"/>
    </source>
</evidence>
<dbReference type="PANTHER" id="PTHR30250:SF29">
    <property type="entry name" value="POLYSACCHARIDE BIOSYNTHESIS PROTEIN C-TERMINAL DOMAIN-CONTAINING PROTEIN"/>
    <property type="match status" value="1"/>
</dbReference>
<keyword evidence="4 6" id="KW-1133">Transmembrane helix</keyword>
<dbReference type="Pfam" id="PF01943">
    <property type="entry name" value="Polysacc_synt"/>
    <property type="match status" value="1"/>
</dbReference>
<evidence type="ECO:0000313" key="8">
    <source>
        <dbReference type="Proteomes" id="UP000198584"/>
    </source>
</evidence>
<feature type="transmembrane region" description="Helical" evidence="6">
    <location>
        <begin position="446"/>
        <end position="468"/>
    </location>
</feature>
<dbReference type="GO" id="GO:0005886">
    <property type="term" value="C:plasma membrane"/>
    <property type="evidence" value="ECO:0007669"/>
    <property type="project" value="UniProtKB-SubCell"/>
</dbReference>